<reference evidence="3" key="1">
    <citation type="submission" date="2010-06" db="EMBL/GenBank/DDBJ databases">
        <authorList>
            <person name="Muzny D."/>
            <person name="Qin X."/>
            <person name="Buhay C."/>
            <person name="Dugan-Rocha S."/>
            <person name="Ding Y."/>
            <person name="Chen G."/>
            <person name="Hawes A."/>
            <person name="Holder M."/>
            <person name="Jhangiani S."/>
            <person name="Johnson A."/>
            <person name="Khan Z."/>
            <person name="Li Z."/>
            <person name="Liu W."/>
            <person name="Liu X."/>
            <person name="Perez L."/>
            <person name="Shen H."/>
            <person name="Wang Q."/>
            <person name="Watt J."/>
            <person name="Xi L."/>
            <person name="Xin Y."/>
            <person name="Zhou J."/>
            <person name="Deng J."/>
            <person name="Jiang H."/>
            <person name="Liu Y."/>
            <person name="Qu J."/>
            <person name="Song X.-Z."/>
            <person name="Zhang L."/>
            <person name="Villasana D."/>
            <person name="Johnson A."/>
            <person name="Liu J."/>
            <person name="Liyanage D."/>
            <person name="Lorensuhewa L."/>
            <person name="Robinson T."/>
            <person name="Song A."/>
            <person name="Song B.-B."/>
            <person name="Dinh H."/>
            <person name="Thornton R."/>
            <person name="Coyle M."/>
            <person name="Francisco L."/>
            <person name="Jackson L."/>
            <person name="Javaid M."/>
            <person name="Korchina V."/>
            <person name="Kovar C."/>
            <person name="Mata R."/>
            <person name="Mathew T."/>
            <person name="Ngo R."/>
            <person name="Nguyen L."/>
            <person name="Nguyen N."/>
            <person name="Okwuonu G."/>
            <person name="Ongeri F."/>
            <person name="Pham C."/>
            <person name="Simmons D."/>
            <person name="Wilczek-Boney K."/>
            <person name="Hale W."/>
            <person name="Jakkamsetti A."/>
            <person name="Pham P."/>
            <person name="Ruth R."/>
            <person name="San Lucas F."/>
            <person name="Warren J."/>
            <person name="Zhang J."/>
            <person name="Zhao Z."/>
            <person name="Zhou C."/>
            <person name="Zhu D."/>
            <person name="Lee S."/>
            <person name="Bess C."/>
            <person name="Blankenburg K."/>
            <person name="Forbes L."/>
            <person name="Fu Q."/>
            <person name="Gubbala S."/>
            <person name="Hirani K."/>
            <person name="Jayaseelan J.C."/>
            <person name="Lara F."/>
            <person name="Munidasa M."/>
            <person name="Palculict T."/>
            <person name="Patil S."/>
            <person name="Pu L.-L."/>
            <person name="Saada N."/>
            <person name="Tang L."/>
            <person name="Weissenberger G."/>
            <person name="Zhu Y."/>
            <person name="Hemphill L."/>
            <person name="Shang Y."/>
            <person name="Youmans B."/>
            <person name="Ayvaz T."/>
            <person name="Ross M."/>
            <person name="Santibanez J."/>
            <person name="Aqrawi P."/>
            <person name="Gross S."/>
            <person name="Joshi V."/>
            <person name="Fowler G."/>
            <person name="Nazareth L."/>
            <person name="Reid J."/>
            <person name="Worley K."/>
            <person name="Petrosino J."/>
            <person name="Highlander S."/>
            <person name="Gibbs R."/>
        </authorList>
    </citation>
    <scope>NUCLEOTIDE SEQUENCE [LARGE SCALE GENOMIC DNA]</scope>
    <source>
        <strain evidence="3">DSM 20601</strain>
    </source>
</reference>
<dbReference type="EMBL" id="ACCR02000005">
    <property type="protein sequence ID" value="EFI83136.1"/>
    <property type="molecule type" value="Genomic_DNA"/>
</dbReference>
<sequence length="203" mass="23249">MSLNTIPLRQLLISGRSEEDIKTLLYSFECNSLSHGASDVESFLHNKAIQYEKMDMARTYLVMSDYNDLPYLGGYFSITNKPLVIPKKFFNKLSTSLKKRLMGMGHKTDQQNYQINGFLLGQLGKNYNEISKKARGVTGNDLIALSYEKVKESYELSGGRILYLECENHPKIISFYENQGFSLIEQFESVNELKIMVKKLSDL</sequence>
<evidence type="ECO:0000256" key="1">
    <source>
        <dbReference type="ARBA" id="ARBA00022679"/>
    </source>
</evidence>
<keyword evidence="4" id="KW-1185">Reference proteome</keyword>
<dbReference type="RefSeq" id="WP_003754857.1">
    <property type="nucleotide sequence ID" value="NZ_GL538352.1"/>
</dbReference>
<dbReference type="GO" id="GO:0016746">
    <property type="term" value="F:acyltransferase activity"/>
    <property type="evidence" value="ECO:0007669"/>
    <property type="project" value="UniProtKB-KW"/>
</dbReference>
<dbReference type="Gene3D" id="3.40.630.30">
    <property type="match status" value="1"/>
</dbReference>
<evidence type="ECO:0000256" key="2">
    <source>
        <dbReference type="ARBA" id="ARBA00023315"/>
    </source>
</evidence>
<organism evidence="3 4">
    <name type="scientific">Listeria grayi DSM 20601</name>
    <dbReference type="NCBI Taxonomy" id="525367"/>
    <lineage>
        <taxon>Bacteria</taxon>
        <taxon>Bacillati</taxon>
        <taxon>Bacillota</taxon>
        <taxon>Bacilli</taxon>
        <taxon>Bacillales</taxon>
        <taxon>Listeriaceae</taxon>
        <taxon>Listeria</taxon>
    </lineage>
</organism>
<dbReference type="STRING" id="525367.HMPREF0556_11821"/>
<evidence type="ECO:0000313" key="4">
    <source>
        <dbReference type="Proteomes" id="UP000010119"/>
    </source>
</evidence>
<evidence type="ECO:0000313" key="3">
    <source>
        <dbReference type="EMBL" id="EFI83136.1"/>
    </source>
</evidence>
<comment type="caution">
    <text evidence="3">The sequence shown here is derived from an EMBL/GenBank/DDBJ whole genome shotgun (WGS) entry which is preliminary data.</text>
</comment>
<protein>
    <recommendedName>
        <fullName evidence="5">Acetyltransferase, GNAT family</fullName>
    </recommendedName>
</protein>
<accession>D7V0Q4</accession>
<keyword evidence="2" id="KW-0012">Acyltransferase</keyword>
<gene>
    <name evidence="3" type="ORF">HMPREF0556_11821</name>
</gene>
<evidence type="ECO:0008006" key="5">
    <source>
        <dbReference type="Google" id="ProtNLM"/>
    </source>
</evidence>
<dbReference type="eggNOG" id="COG0456">
    <property type="taxonomic scope" value="Bacteria"/>
</dbReference>
<dbReference type="PANTHER" id="PTHR36449">
    <property type="entry name" value="ACETYLTRANSFERASE-RELATED"/>
    <property type="match status" value="1"/>
</dbReference>
<dbReference type="PANTHER" id="PTHR36449:SF1">
    <property type="entry name" value="ACETYLTRANSFERASE"/>
    <property type="match status" value="1"/>
</dbReference>
<dbReference type="Proteomes" id="UP000010119">
    <property type="component" value="Unassembled WGS sequence"/>
</dbReference>
<name>D7V0Q4_LISGR</name>
<dbReference type="HOGENOM" id="CLU_081493_1_0_9"/>
<proteinExistence type="predicted"/>
<keyword evidence="1" id="KW-0808">Transferase</keyword>
<dbReference type="AlphaFoldDB" id="D7V0Q4"/>